<proteinExistence type="predicted"/>
<feature type="coiled-coil region" evidence="5">
    <location>
        <begin position="577"/>
        <end position="678"/>
    </location>
</feature>
<evidence type="ECO:0000256" key="1">
    <source>
        <dbReference type="ARBA" id="ARBA00004167"/>
    </source>
</evidence>
<dbReference type="Gramene" id="OE9A093310T2">
    <property type="protein sequence ID" value="OE9A093310C2"/>
    <property type="gene ID" value="OE9A093310"/>
</dbReference>
<dbReference type="InterPro" id="IPR007656">
    <property type="entry name" value="GTD-bd"/>
</dbReference>
<feature type="transmembrane region" description="Helical" evidence="7">
    <location>
        <begin position="20"/>
        <end position="46"/>
    </location>
</feature>
<dbReference type="Proteomes" id="UP000594638">
    <property type="component" value="Unassembled WGS sequence"/>
</dbReference>
<dbReference type="GO" id="GO:0080115">
    <property type="term" value="F:myosin XI tail binding"/>
    <property type="evidence" value="ECO:0007669"/>
    <property type="project" value="UniProtKB-ARBA"/>
</dbReference>
<dbReference type="AlphaFoldDB" id="A0A8S0TXC9"/>
<evidence type="ECO:0000256" key="5">
    <source>
        <dbReference type="SAM" id="Coils"/>
    </source>
</evidence>
<dbReference type="PANTHER" id="PTHR31448:SF32">
    <property type="entry name" value="MYOSIN-BINDING PROTEIN 1"/>
    <property type="match status" value="1"/>
</dbReference>
<dbReference type="Pfam" id="PF04576">
    <property type="entry name" value="Zein-binding"/>
    <property type="match status" value="1"/>
</dbReference>
<dbReference type="PROSITE" id="PS51775">
    <property type="entry name" value="GTD_BINDING"/>
    <property type="match status" value="1"/>
</dbReference>
<feature type="region of interest" description="Disordered" evidence="6">
    <location>
        <begin position="770"/>
        <end position="803"/>
    </location>
</feature>
<dbReference type="EMBL" id="CACTIH010007291">
    <property type="protein sequence ID" value="CAA3008171.1"/>
    <property type="molecule type" value="Genomic_DNA"/>
</dbReference>
<gene>
    <name evidence="9" type="ORF">OLEA9_A093310</name>
</gene>
<evidence type="ECO:0000256" key="2">
    <source>
        <dbReference type="ARBA" id="ARBA00022692"/>
    </source>
</evidence>
<dbReference type="InterPro" id="IPR039306">
    <property type="entry name" value="MYOB"/>
</dbReference>
<evidence type="ECO:0000256" key="4">
    <source>
        <dbReference type="ARBA" id="ARBA00023136"/>
    </source>
</evidence>
<dbReference type="OrthoDB" id="1047602at2759"/>
<keyword evidence="3 7" id="KW-1133">Transmembrane helix</keyword>
<keyword evidence="2 7" id="KW-0812">Transmembrane</keyword>
<dbReference type="GO" id="GO:0016020">
    <property type="term" value="C:membrane"/>
    <property type="evidence" value="ECO:0007669"/>
    <property type="project" value="UniProtKB-SubCell"/>
</dbReference>
<protein>
    <recommendedName>
        <fullName evidence="8">GTD-binding domain-containing protein</fullName>
    </recommendedName>
</protein>
<evidence type="ECO:0000256" key="3">
    <source>
        <dbReference type="ARBA" id="ARBA00022989"/>
    </source>
</evidence>
<keyword evidence="10" id="KW-1185">Reference proteome</keyword>
<dbReference type="PANTHER" id="PTHR31448">
    <property type="entry name" value="MYOSIN-BINDING PROTEIN 2"/>
    <property type="match status" value="1"/>
</dbReference>
<comment type="caution">
    <text evidence="9">The sequence shown here is derived from an EMBL/GenBank/DDBJ whole genome shotgun (WGS) entry which is preliminary data.</text>
</comment>
<name>A0A8S0TXC9_OLEEU</name>
<sequence length="803" mass="89815">MDSRGTPTAEFQQKVYPSIVTALVGAVHEWLLIFMLFIDAGFSYLITRFARYSHLQIPCLLCSRLDHVLGNERVGFYWDLICHKHKLKISSLVLCHHQDNLVDVHETCESCFFSFATINKSNAETYRILVSKLGAEPHSGLDQGSLSWEHNLGSSDRRECSCCNEKWISTSYADNLIQPKSINTEEAELHAPLSEASAPNRDELKDIKDATSNFHHSGKKDADPLSHVAYSKINGTSDSESETPLSDDESACALIREMESPDIDLAAKYGQPERMVIAHADPLSHVEYVKINVTSDIESETPFSDDESACALIRKMESWDKDIAAEYVQPEPSIISLANNVVLEKLIHPASSTKLPLSESEVQLGSNNSCCNARSDSPIKHHGLEELIWLQANRKNDDSLLSELINFDEVLQQPKVSGTQSYESNEIDAKAMAELEREVTFEGGETSSLKVKPLQQMTTNSLDLNDAYNLAVGNVGRQLSGRLLEQQRSMKDSERASEDVKHLLSQISSRGIDPSLNDMSSRVSANSDEFRNFDASNAIGMQILQRRISLERNESNISLEGSTISEIEGETVIDRLRRQAEHDKKVIGALYKELEEERNASAVAANQAMAMITRLQEEKAALYMETLQCLRMTEEQAEYEGEELQKANDLLAEKEKEIQNLETELELHKNKLRDISLSGHILMPSPESGAGELKGTQLDSNHLEFNTTAFHSSNDDKFDIINTVVEALKMFGNKDGKTFVEVEDEKQYVLQCLKQLQEKDNLFSKKEVCSKMTDGNNSGEEESDVSASKELDYRQASQENGGK</sequence>
<accession>A0A8S0TXC9</accession>
<keyword evidence="5" id="KW-0175">Coiled coil</keyword>
<evidence type="ECO:0000256" key="7">
    <source>
        <dbReference type="SAM" id="Phobius"/>
    </source>
</evidence>
<evidence type="ECO:0000313" key="10">
    <source>
        <dbReference type="Proteomes" id="UP000594638"/>
    </source>
</evidence>
<evidence type="ECO:0000313" key="9">
    <source>
        <dbReference type="EMBL" id="CAA3008171.1"/>
    </source>
</evidence>
<organism evidence="9 10">
    <name type="scientific">Olea europaea subsp. europaea</name>
    <dbReference type="NCBI Taxonomy" id="158383"/>
    <lineage>
        <taxon>Eukaryota</taxon>
        <taxon>Viridiplantae</taxon>
        <taxon>Streptophyta</taxon>
        <taxon>Embryophyta</taxon>
        <taxon>Tracheophyta</taxon>
        <taxon>Spermatophyta</taxon>
        <taxon>Magnoliopsida</taxon>
        <taxon>eudicotyledons</taxon>
        <taxon>Gunneridae</taxon>
        <taxon>Pentapetalae</taxon>
        <taxon>asterids</taxon>
        <taxon>lamiids</taxon>
        <taxon>Lamiales</taxon>
        <taxon>Oleaceae</taxon>
        <taxon>Oleeae</taxon>
        <taxon>Olea</taxon>
    </lineage>
</organism>
<evidence type="ECO:0000256" key="6">
    <source>
        <dbReference type="SAM" id="MobiDB-lite"/>
    </source>
</evidence>
<evidence type="ECO:0000259" key="8">
    <source>
        <dbReference type="PROSITE" id="PS51775"/>
    </source>
</evidence>
<feature type="domain" description="GTD-binding" evidence="8">
    <location>
        <begin position="571"/>
        <end position="669"/>
    </location>
</feature>
<comment type="subcellular location">
    <subcellularLocation>
        <location evidence="1">Membrane</location>
        <topology evidence="1">Single-pass membrane protein</topology>
    </subcellularLocation>
</comment>
<reference evidence="9 10" key="1">
    <citation type="submission" date="2019-12" db="EMBL/GenBank/DDBJ databases">
        <authorList>
            <person name="Alioto T."/>
            <person name="Alioto T."/>
            <person name="Gomez Garrido J."/>
        </authorList>
    </citation>
    <scope>NUCLEOTIDE SEQUENCE [LARGE SCALE GENOMIC DNA]</scope>
</reference>
<keyword evidence="4 7" id="KW-0472">Membrane</keyword>